<dbReference type="Proteomes" id="UP000785679">
    <property type="component" value="Unassembled WGS sequence"/>
</dbReference>
<dbReference type="EMBL" id="RRYP01000505">
    <property type="protein sequence ID" value="TNV87314.1"/>
    <property type="molecule type" value="Genomic_DNA"/>
</dbReference>
<proteinExistence type="predicted"/>
<comment type="caution">
    <text evidence="1">The sequence shown here is derived from an EMBL/GenBank/DDBJ whole genome shotgun (WGS) entry which is preliminary data.</text>
</comment>
<organism evidence="1 2">
    <name type="scientific">Halteria grandinella</name>
    <dbReference type="NCBI Taxonomy" id="5974"/>
    <lineage>
        <taxon>Eukaryota</taxon>
        <taxon>Sar</taxon>
        <taxon>Alveolata</taxon>
        <taxon>Ciliophora</taxon>
        <taxon>Intramacronucleata</taxon>
        <taxon>Spirotrichea</taxon>
        <taxon>Stichotrichia</taxon>
        <taxon>Sporadotrichida</taxon>
        <taxon>Halteriidae</taxon>
        <taxon>Halteria</taxon>
    </lineage>
</organism>
<evidence type="ECO:0000313" key="1">
    <source>
        <dbReference type="EMBL" id="TNV87314.1"/>
    </source>
</evidence>
<evidence type="ECO:0000313" key="2">
    <source>
        <dbReference type="Proteomes" id="UP000785679"/>
    </source>
</evidence>
<sequence>MKEAQHVAMLDKMLEPLLDKSLATQKAVPMKSREVFMKTLNQRLNIEMDDQMQPTNPYWVMSKHLKILPPLEHYMKPTYYDVIYLQPQIFDDQGRPSLSKDIGTSQKINNRPILETQFNFD</sequence>
<keyword evidence="2" id="KW-1185">Reference proteome</keyword>
<protein>
    <submittedName>
        <fullName evidence="1">Uncharacterized protein</fullName>
    </submittedName>
</protein>
<accession>A0A8J8P7F0</accession>
<dbReference type="AlphaFoldDB" id="A0A8J8P7F0"/>
<name>A0A8J8P7F0_HALGN</name>
<gene>
    <name evidence="1" type="ORF">FGO68_gene3955</name>
</gene>
<reference evidence="1" key="1">
    <citation type="submission" date="2019-06" db="EMBL/GenBank/DDBJ databases">
        <authorList>
            <person name="Zheng W."/>
        </authorList>
    </citation>
    <scope>NUCLEOTIDE SEQUENCE</scope>
    <source>
        <strain evidence="1">QDHG01</strain>
    </source>
</reference>